<dbReference type="Proteomes" id="UP001296943">
    <property type="component" value="Unassembled WGS sequence"/>
</dbReference>
<dbReference type="RefSeq" id="WP_204502319.1">
    <property type="nucleotide sequence ID" value="NZ_JAFBDR010000043.1"/>
</dbReference>
<reference evidence="1 2" key="1">
    <citation type="submission" date="2021-01" db="EMBL/GenBank/DDBJ databases">
        <title>Genomic Encyclopedia of Type Strains, Phase IV (KMG-IV): sequencing the most valuable type-strain genomes for metagenomic binning, comparative biology and taxonomic classification.</title>
        <authorList>
            <person name="Goeker M."/>
        </authorList>
    </citation>
    <scope>NUCLEOTIDE SEQUENCE [LARGE SCALE GENOMIC DNA]</scope>
    <source>
        <strain evidence="1 2">DSM 23711</strain>
    </source>
</reference>
<protein>
    <submittedName>
        <fullName evidence="1">Surface carbohydrate biosynthesis protein</fullName>
    </submittedName>
</protein>
<evidence type="ECO:0000313" key="2">
    <source>
        <dbReference type="Proteomes" id="UP001296943"/>
    </source>
</evidence>
<dbReference type="SUPFAM" id="SSF53756">
    <property type="entry name" value="UDP-Glycosyltransferase/glycogen phosphorylase"/>
    <property type="match status" value="1"/>
</dbReference>
<comment type="caution">
    <text evidence="1">The sequence shown here is derived from an EMBL/GenBank/DDBJ whole genome shotgun (WGS) entry which is preliminary data.</text>
</comment>
<proteinExistence type="predicted"/>
<dbReference type="InterPro" id="IPR030906">
    <property type="entry name" value="Surf_polysacc"/>
</dbReference>
<keyword evidence="2" id="KW-1185">Reference proteome</keyword>
<dbReference type="NCBIfam" id="TIGR04396">
    <property type="entry name" value="surf_polysacc"/>
    <property type="match status" value="1"/>
</dbReference>
<dbReference type="EMBL" id="JAFBDR010000043">
    <property type="protein sequence ID" value="MBM7573687.1"/>
    <property type="molecule type" value="Genomic_DNA"/>
</dbReference>
<dbReference type="InterPro" id="IPR043148">
    <property type="entry name" value="TagF_C"/>
</dbReference>
<name>A0ABS2N6C9_9BACI</name>
<gene>
    <name evidence="1" type="ORF">JOC48_004273</name>
</gene>
<evidence type="ECO:0000313" key="1">
    <source>
        <dbReference type="EMBL" id="MBM7573687.1"/>
    </source>
</evidence>
<accession>A0ABS2N6C9</accession>
<sequence>MVKNDKGWLYLPVEVKVRDLDSKLLLSYYAAKEGYNVFIGDHIMVELASVEYPEGIFFSKGGPHGFRKRIITNAKNHGHTVVELDEEGLIINDKKKYLRDRMRRDMLQFVTQEYCWGSYQKEIIVGANPDYEEKCHIVGNPRLDLLKPKFSSIYKEDAEQISNKYGEFILINTRFSQYNSAKGKKDNIHFKHIKELYYNFLEMIKATCEKFPYTNIIIRPHPGENFESYRKALSGFNNIHVIHEGNIIKWLMSAKVIIHNGCTSGIEAFLLGKPLISYVPFNSNEVNIPNQLGMKATNIEEVYAFLKGIINKNIDYNPKYLDRNEKSLFYYCDWLNEKFSYESILHLSNKIHLPSPSTRKLPVNKNAFIIKDKKKRKRRFSLTEIEIQNFYRKLDEIEGGSSRITISELTKNLFKINCGK</sequence>
<organism evidence="1 2">
    <name type="scientific">Aquibacillus albus</name>
    <dbReference type="NCBI Taxonomy" id="1168171"/>
    <lineage>
        <taxon>Bacteria</taxon>
        <taxon>Bacillati</taxon>
        <taxon>Bacillota</taxon>
        <taxon>Bacilli</taxon>
        <taxon>Bacillales</taxon>
        <taxon>Bacillaceae</taxon>
        <taxon>Aquibacillus</taxon>
    </lineage>
</organism>
<dbReference type="Gene3D" id="3.40.50.12580">
    <property type="match status" value="1"/>
</dbReference>